<accession>A0ABM3GDV3</accession>
<name>A0ABM3GDV3_NEOLC</name>
<dbReference type="Proteomes" id="UP000829291">
    <property type="component" value="Chromosome 6"/>
</dbReference>
<protein>
    <submittedName>
        <fullName evidence="3">Uncharacterized protein LOC107217548 isoform X2</fullName>
    </submittedName>
</protein>
<evidence type="ECO:0000256" key="1">
    <source>
        <dbReference type="SAM" id="MobiDB-lite"/>
    </source>
</evidence>
<gene>
    <name evidence="3" type="primary">LOC107217548</name>
</gene>
<proteinExistence type="predicted"/>
<keyword evidence="2" id="KW-1185">Reference proteome</keyword>
<organism evidence="2 3">
    <name type="scientific">Neodiprion lecontei</name>
    <name type="common">Redheaded pine sawfly</name>
    <dbReference type="NCBI Taxonomy" id="441921"/>
    <lineage>
        <taxon>Eukaryota</taxon>
        <taxon>Metazoa</taxon>
        <taxon>Ecdysozoa</taxon>
        <taxon>Arthropoda</taxon>
        <taxon>Hexapoda</taxon>
        <taxon>Insecta</taxon>
        <taxon>Pterygota</taxon>
        <taxon>Neoptera</taxon>
        <taxon>Endopterygota</taxon>
        <taxon>Hymenoptera</taxon>
        <taxon>Tenthredinoidea</taxon>
        <taxon>Diprionidae</taxon>
        <taxon>Diprioninae</taxon>
        <taxon>Neodiprion</taxon>
    </lineage>
</organism>
<evidence type="ECO:0000313" key="3">
    <source>
        <dbReference type="RefSeq" id="XP_046598445.1"/>
    </source>
</evidence>
<feature type="compositionally biased region" description="Polar residues" evidence="1">
    <location>
        <begin position="111"/>
        <end position="127"/>
    </location>
</feature>
<reference evidence="3" key="1">
    <citation type="submission" date="2025-08" db="UniProtKB">
        <authorList>
            <consortium name="RefSeq"/>
        </authorList>
    </citation>
    <scope>IDENTIFICATION</scope>
    <source>
        <tissue evidence="3">Thorax and Abdomen</tissue>
    </source>
</reference>
<dbReference type="RefSeq" id="XP_046598445.1">
    <property type="nucleotide sequence ID" value="XM_046742489.1"/>
</dbReference>
<dbReference type="GeneID" id="107217548"/>
<evidence type="ECO:0000313" key="2">
    <source>
        <dbReference type="Proteomes" id="UP000829291"/>
    </source>
</evidence>
<sequence>MEDFEYVVRKQELQKIAFGSGCERDTSSKKGMTPFMRHYIYEDFPNISPTKYNPLDAFKAINTKPCPCAISRKGYSGIARFADTLNHGDDHPSPAEYSISTFPPKVKQSKYPFSSTAKRQTNSTNKNPGPGTHLPGGKRQIMYDHSFGGRVKMRLGVELKCCQRNTDICDLCQRKPLGDYWHKRNKSFLCRPCMLKEHREHKIYNAPQLKEFRASLKKNYYVLNAVVFWGHQKTEFVFNYLHYRKYEIAQRYIVTKGCLPKYGLCIRKL</sequence>
<feature type="region of interest" description="Disordered" evidence="1">
    <location>
        <begin position="106"/>
        <end position="139"/>
    </location>
</feature>